<dbReference type="EMBL" id="PQFF01000361">
    <property type="protein sequence ID" value="RHZ56112.1"/>
    <property type="molecule type" value="Genomic_DNA"/>
</dbReference>
<sequence length="128" mass="15114">MTGKLPKSTYYDKYRSNGSFIKVAKNNMKITFFTNETVNNQIDELQEINSEENELWKPKNINEKIDILKNELINCSDINIVKYNKKHVIFEYLKHLNNNDKGKLKVSKEATQLIFLESISHKSYLIRK</sequence>
<protein>
    <submittedName>
        <fullName evidence="1">Uncharacterized protein</fullName>
    </submittedName>
</protein>
<reference evidence="1 2" key="1">
    <citation type="submission" date="2018-08" db="EMBL/GenBank/DDBJ databases">
        <title>Genome and evolution of the arbuscular mycorrhizal fungus Diversispora epigaea (formerly Glomus versiforme) and its bacterial endosymbionts.</title>
        <authorList>
            <person name="Sun X."/>
            <person name="Fei Z."/>
            <person name="Harrison M."/>
        </authorList>
    </citation>
    <scope>NUCLEOTIDE SEQUENCE [LARGE SCALE GENOMIC DNA]</scope>
    <source>
        <strain evidence="1 2">IT104</strain>
    </source>
</reference>
<keyword evidence="2" id="KW-1185">Reference proteome</keyword>
<gene>
    <name evidence="1" type="ORF">Glove_406g76</name>
</gene>
<evidence type="ECO:0000313" key="1">
    <source>
        <dbReference type="EMBL" id="RHZ56112.1"/>
    </source>
</evidence>
<accession>A0A397GYN2</accession>
<proteinExistence type="predicted"/>
<dbReference type="OrthoDB" id="2379098at2759"/>
<comment type="caution">
    <text evidence="1">The sequence shown here is derived from an EMBL/GenBank/DDBJ whole genome shotgun (WGS) entry which is preliminary data.</text>
</comment>
<evidence type="ECO:0000313" key="2">
    <source>
        <dbReference type="Proteomes" id="UP000266861"/>
    </source>
</evidence>
<dbReference type="Proteomes" id="UP000266861">
    <property type="component" value="Unassembled WGS sequence"/>
</dbReference>
<dbReference type="AlphaFoldDB" id="A0A397GYN2"/>
<name>A0A397GYN2_9GLOM</name>
<organism evidence="1 2">
    <name type="scientific">Diversispora epigaea</name>
    <dbReference type="NCBI Taxonomy" id="1348612"/>
    <lineage>
        <taxon>Eukaryota</taxon>
        <taxon>Fungi</taxon>
        <taxon>Fungi incertae sedis</taxon>
        <taxon>Mucoromycota</taxon>
        <taxon>Glomeromycotina</taxon>
        <taxon>Glomeromycetes</taxon>
        <taxon>Diversisporales</taxon>
        <taxon>Diversisporaceae</taxon>
        <taxon>Diversispora</taxon>
    </lineage>
</organism>